<dbReference type="SMART" id="SM00192">
    <property type="entry name" value="LDLa"/>
    <property type="match status" value="1"/>
</dbReference>
<feature type="domain" description="CUB" evidence="4">
    <location>
        <begin position="199"/>
        <end position="314"/>
    </location>
</feature>
<dbReference type="CDD" id="cd00041">
    <property type="entry name" value="CUB"/>
    <property type="match status" value="1"/>
</dbReference>
<dbReference type="CDD" id="cd00112">
    <property type="entry name" value="LDLa"/>
    <property type="match status" value="1"/>
</dbReference>
<reference evidence="6" key="1">
    <citation type="submission" date="2025-08" db="UniProtKB">
        <authorList>
            <consortium name="RefSeq"/>
        </authorList>
    </citation>
    <scope>IDENTIFICATION</scope>
    <source>
        <tissue evidence="6">Muscle</tissue>
    </source>
</reference>
<evidence type="ECO:0000313" key="6">
    <source>
        <dbReference type="RefSeq" id="XP_022249532.1"/>
    </source>
</evidence>
<keyword evidence="3" id="KW-0472">Membrane</keyword>
<organism evidence="5 6">
    <name type="scientific">Limulus polyphemus</name>
    <name type="common">Atlantic horseshoe crab</name>
    <dbReference type="NCBI Taxonomy" id="6850"/>
    <lineage>
        <taxon>Eukaryota</taxon>
        <taxon>Metazoa</taxon>
        <taxon>Ecdysozoa</taxon>
        <taxon>Arthropoda</taxon>
        <taxon>Chelicerata</taxon>
        <taxon>Merostomata</taxon>
        <taxon>Xiphosura</taxon>
        <taxon>Limulidae</taxon>
        <taxon>Limulus</taxon>
    </lineage>
</organism>
<dbReference type="InterPro" id="IPR000859">
    <property type="entry name" value="CUB_dom"/>
</dbReference>
<dbReference type="InterPro" id="IPR002172">
    <property type="entry name" value="LDrepeatLR_classA_rpt"/>
</dbReference>
<proteinExistence type="predicted"/>
<keyword evidence="3" id="KW-0812">Transmembrane</keyword>
<keyword evidence="3" id="KW-1133">Transmembrane helix</keyword>
<protein>
    <submittedName>
        <fullName evidence="6">Uncharacterized protein LOC106465867</fullName>
    </submittedName>
</protein>
<dbReference type="Proteomes" id="UP000694941">
    <property type="component" value="Unplaced"/>
</dbReference>
<sequence>MEIDEPVDCTVCNNTFLGDVNVKYPLRIIEPPQRHLPFLCTITFMANGGQLDNIVEIRFLSFSIGKLQETSGSATCYGGHLQILDSRSQGDEVRVFPNERFSKPISNFNQVNKRYFSVFNTTRQNWSGPGYFCGQMIGQSVSYISNGNNVTLVIFLPSRTSWRPQSFSLYLTYRFLTRTTIESVDDTLFFGIKETDVSCSREYKDCDKQKCLIHSPNFPGTYLRNITCSYLIKQVNSVPGFQIQIILFQKNEYKISIASGLPNSGAIYHWSLTSECPRDVVRVYDGPTARFPVIAEFCGSGSLAPITSSRENLLVHLHSVDYHRLHESRLELEVGVKAVPKPFWRMSNKECAFFIDGSILAKRQGLLESPQHTVPPNTTCTYILRGRSSYDRVWIYFVSYFVEDRHPWSMGSELCDTGKLELIGVSETASSLNTTNKTYCEKSFPPLCPHASDTVGMVPLRPCRYPEESILSSDSVLVIRVHYPRLTELTTKQPSLKAQYEFIDTHQPGNAVETSLCDRVIDGHVFKHGSLSSSRNTFHFGRGGRKHVTCSYTLVGSKFSRVIITITKLFTPSSTCQMILDNSTSRTTCKEFDLSPQPNSFLKVRENWSGMDFSIGCFCNTTTSSKPIELMSTSNNLTLTFTVVGMNVSHDFNHFYFEASYRFVFSNICNAVSFQRNGSIGELVFNVSQLLSGGFRCRWSVVSSYGKSLYLTFRGFNASYGCFHGNVLVIYINDIQMPIATVCVNGTDQLFTVDTNSVYDEMPLPKPDRHRRDYISIETFINSPQTIRLEWLELAKPSLKIQSGQSLRNINCLVRCPEINACISPDLWCDGTKHCPSGYDESPEHCKKFPVLYFAVGSGVTCFLLLLFFVYLFVHCRHRGRNNHVIRVPTFDVFELEGYHSNRSNRRLRY</sequence>
<feature type="transmembrane region" description="Helical" evidence="3">
    <location>
        <begin position="851"/>
        <end position="874"/>
    </location>
</feature>
<dbReference type="SMART" id="SM00042">
    <property type="entry name" value="CUB"/>
    <property type="match status" value="1"/>
</dbReference>
<evidence type="ECO:0000256" key="2">
    <source>
        <dbReference type="PROSITE-ProRule" id="PRU00059"/>
    </source>
</evidence>
<dbReference type="PANTHER" id="PTHR47537:SF3">
    <property type="entry name" value="CUB DOMAIN-CONTAINING PROTEIN"/>
    <property type="match status" value="1"/>
</dbReference>
<dbReference type="InterPro" id="IPR035914">
    <property type="entry name" value="Sperma_CUB_dom_sf"/>
</dbReference>
<dbReference type="RefSeq" id="XP_022249532.1">
    <property type="nucleotide sequence ID" value="XM_022393824.1"/>
</dbReference>
<dbReference type="InterPro" id="IPR056707">
    <property type="entry name" value="DUF7805"/>
</dbReference>
<evidence type="ECO:0000256" key="1">
    <source>
        <dbReference type="ARBA" id="ARBA00023157"/>
    </source>
</evidence>
<dbReference type="InterPro" id="IPR053207">
    <property type="entry name" value="Non-NMDA_GluR_Accessory"/>
</dbReference>
<accession>A0ABM1T0X6</accession>
<feature type="domain" description="CUB" evidence="4">
    <location>
        <begin position="351"/>
        <end position="503"/>
    </location>
</feature>
<keyword evidence="5" id="KW-1185">Reference proteome</keyword>
<comment type="caution">
    <text evidence="2">Lacks conserved residue(s) required for the propagation of feature annotation.</text>
</comment>
<dbReference type="GeneID" id="106465867"/>
<dbReference type="Pfam" id="PF25090">
    <property type="entry name" value="DUF7805"/>
    <property type="match status" value="1"/>
</dbReference>
<keyword evidence="1" id="KW-1015">Disulfide bond</keyword>
<name>A0ABM1T0X6_LIMPO</name>
<dbReference type="PANTHER" id="PTHR47537">
    <property type="entry name" value="CUBILIN"/>
    <property type="match status" value="1"/>
</dbReference>
<dbReference type="PROSITE" id="PS01180">
    <property type="entry name" value="CUB"/>
    <property type="match status" value="2"/>
</dbReference>
<dbReference type="Pfam" id="PF00431">
    <property type="entry name" value="CUB"/>
    <property type="match status" value="1"/>
</dbReference>
<evidence type="ECO:0000313" key="5">
    <source>
        <dbReference type="Proteomes" id="UP000694941"/>
    </source>
</evidence>
<evidence type="ECO:0000259" key="4">
    <source>
        <dbReference type="PROSITE" id="PS01180"/>
    </source>
</evidence>
<gene>
    <name evidence="6" type="primary">LOC106465867</name>
</gene>
<dbReference type="Gene3D" id="2.40.128.620">
    <property type="match status" value="1"/>
</dbReference>
<evidence type="ECO:0000256" key="3">
    <source>
        <dbReference type="SAM" id="Phobius"/>
    </source>
</evidence>
<dbReference type="SUPFAM" id="SSF49854">
    <property type="entry name" value="Spermadhesin, CUB domain"/>
    <property type="match status" value="2"/>
</dbReference>
<dbReference type="Gene3D" id="2.60.120.290">
    <property type="entry name" value="Spermadhesin, CUB domain"/>
    <property type="match status" value="3"/>
</dbReference>